<keyword evidence="3" id="KW-0378">Hydrolase</keyword>
<dbReference type="Gene3D" id="3.60.10.10">
    <property type="entry name" value="Endonuclease/exonuclease/phosphatase"/>
    <property type="match status" value="1"/>
</dbReference>
<proteinExistence type="predicted"/>
<organism evidence="3 4">
    <name type="scientific">Mumia xiangluensis</name>
    <dbReference type="NCBI Taxonomy" id="1678900"/>
    <lineage>
        <taxon>Bacteria</taxon>
        <taxon>Bacillati</taxon>
        <taxon>Actinomycetota</taxon>
        <taxon>Actinomycetes</taxon>
        <taxon>Propionibacteriales</taxon>
        <taxon>Nocardioidaceae</taxon>
        <taxon>Mumia</taxon>
    </lineage>
</organism>
<dbReference type="Pfam" id="PF03372">
    <property type="entry name" value="Exo_endo_phos"/>
    <property type="match status" value="1"/>
</dbReference>
<accession>A0ABW1QS45</accession>
<dbReference type="SUPFAM" id="SSF56219">
    <property type="entry name" value="DNase I-like"/>
    <property type="match status" value="1"/>
</dbReference>
<dbReference type="EMBL" id="JBHSQL010000027">
    <property type="protein sequence ID" value="MFC6151873.1"/>
    <property type="molecule type" value="Genomic_DNA"/>
</dbReference>
<comment type="caution">
    <text evidence="3">The sequence shown here is derived from an EMBL/GenBank/DDBJ whole genome shotgun (WGS) entry which is preliminary data.</text>
</comment>
<keyword evidence="1" id="KW-0732">Signal</keyword>
<dbReference type="RefSeq" id="WP_205603026.1">
    <property type="nucleotide sequence ID" value="NZ_JBHSQL010000027.1"/>
</dbReference>
<keyword evidence="3" id="KW-0255">Endonuclease</keyword>
<dbReference type="InterPro" id="IPR005135">
    <property type="entry name" value="Endo/exonuclease/phosphatase"/>
</dbReference>
<dbReference type="GO" id="GO:0004519">
    <property type="term" value="F:endonuclease activity"/>
    <property type="evidence" value="ECO:0007669"/>
    <property type="project" value="UniProtKB-KW"/>
</dbReference>
<dbReference type="Proteomes" id="UP001596097">
    <property type="component" value="Unassembled WGS sequence"/>
</dbReference>
<feature type="signal peptide" evidence="1">
    <location>
        <begin position="1"/>
        <end position="18"/>
    </location>
</feature>
<dbReference type="InterPro" id="IPR051916">
    <property type="entry name" value="GPI-anchor_lipid_remodeler"/>
</dbReference>
<evidence type="ECO:0000313" key="3">
    <source>
        <dbReference type="EMBL" id="MFC6151873.1"/>
    </source>
</evidence>
<name>A0ABW1QS45_9ACTN</name>
<feature type="chain" id="PRO_5046753635" evidence="1">
    <location>
        <begin position="19"/>
        <end position="293"/>
    </location>
</feature>
<keyword evidence="4" id="KW-1185">Reference proteome</keyword>
<feature type="domain" description="Endonuclease/exonuclease/phosphatase" evidence="2">
    <location>
        <begin position="52"/>
        <end position="278"/>
    </location>
</feature>
<dbReference type="PANTHER" id="PTHR14859:SF15">
    <property type="entry name" value="ENDONUCLEASE_EXONUCLEASE_PHOSPHATASE DOMAIN-CONTAINING PROTEIN"/>
    <property type="match status" value="1"/>
</dbReference>
<dbReference type="PANTHER" id="PTHR14859">
    <property type="entry name" value="CALCOFLUOR WHITE HYPERSENSITIVE PROTEIN PRECURSOR"/>
    <property type="match status" value="1"/>
</dbReference>
<evidence type="ECO:0000256" key="1">
    <source>
        <dbReference type="SAM" id="SignalP"/>
    </source>
</evidence>
<gene>
    <name evidence="3" type="ORF">ACFPYK_20890</name>
</gene>
<reference evidence="4" key="1">
    <citation type="journal article" date="2019" name="Int. J. Syst. Evol. Microbiol.">
        <title>The Global Catalogue of Microorganisms (GCM) 10K type strain sequencing project: providing services to taxonomists for standard genome sequencing and annotation.</title>
        <authorList>
            <consortium name="The Broad Institute Genomics Platform"/>
            <consortium name="The Broad Institute Genome Sequencing Center for Infectious Disease"/>
            <person name="Wu L."/>
            <person name="Ma J."/>
        </authorList>
    </citation>
    <scope>NUCLEOTIDE SEQUENCE [LARGE SCALE GENOMIC DNA]</scope>
    <source>
        <strain evidence="4">CGMCC 4.7198</strain>
    </source>
</reference>
<evidence type="ECO:0000259" key="2">
    <source>
        <dbReference type="Pfam" id="PF03372"/>
    </source>
</evidence>
<dbReference type="InterPro" id="IPR036691">
    <property type="entry name" value="Endo/exonu/phosph_ase_sf"/>
</dbReference>
<protein>
    <submittedName>
        <fullName evidence="3">Endonuclease/exonuclease/phosphatase family protein</fullName>
    </submittedName>
</protein>
<sequence>MKTSLTFGSWLTRGVAVAALVLAAVLQMTGAADASSHGGNVNGRAARVVDVMTFNIHHGAGASGLVDLERVAEVVRDSGADVVGLQEVDRHYSARSGWVDQATALADLLGYEVVFGANIDRDPPAAGQPRIQYGTAILSRYPIVDWSNTWLSRSPNQEQRGLLEAEIDVRGTRLTVLNTHLAASSQTDRIAQTAEIAAAVDPRKPTVLVGDLNALPDAPEIATLNGVLTDAWTASGRGDGLTYPVDVPKSRIDYIYTTRSAKPMRTRVLTAASDASDHLPVVSRLLVKDRSGQ</sequence>
<keyword evidence="3" id="KW-0540">Nuclease</keyword>
<evidence type="ECO:0000313" key="4">
    <source>
        <dbReference type="Proteomes" id="UP001596097"/>
    </source>
</evidence>